<dbReference type="GO" id="GO:0005737">
    <property type="term" value="C:cytoplasm"/>
    <property type="evidence" value="ECO:0007669"/>
    <property type="project" value="UniProtKB-SubCell"/>
</dbReference>
<accession>A0A6J6K498</accession>
<evidence type="ECO:0000256" key="4">
    <source>
        <dbReference type="ARBA" id="ARBA00008008"/>
    </source>
</evidence>
<comment type="cofactor">
    <cofactor evidence="1">
        <name>FMN</name>
        <dbReference type="ChEBI" id="CHEBI:58210"/>
    </cofactor>
</comment>
<dbReference type="InterPro" id="IPR012135">
    <property type="entry name" value="Dihydroorotate_DH_1_2"/>
</dbReference>
<gene>
    <name evidence="11" type="ORF">UFOPK2195_00049</name>
    <name evidence="12" type="ORF">UFOPK2657_00584</name>
    <name evidence="13" type="ORF">UFOPK4000_00309</name>
</gene>
<dbReference type="GO" id="GO:0006207">
    <property type="term" value="P:'de novo' pyrimidine nucleobase biosynthetic process"/>
    <property type="evidence" value="ECO:0007669"/>
    <property type="project" value="TreeGrafter"/>
</dbReference>
<dbReference type="EMBL" id="CAEZYG010000086">
    <property type="protein sequence ID" value="CAB4712455.1"/>
    <property type="molecule type" value="Genomic_DNA"/>
</dbReference>
<comment type="pathway">
    <text evidence="3">Pyrimidine metabolism; UMP biosynthesis via de novo pathway.</text>
</comment>
<evidence type="ECO:0000256" key="8">
    <source>
        <dbReference type="ARBA" id="ARBA00022975"/>
    </source>
</evidence>
<keyword evidence="6" id="KW-0285">Flavoprotein</keyword>
<reference evidence="11" key="1">
    <citation type="submission" date="2020-05" db="EMBL/GenBank/DDBJ databases">
        <authorList>
            <person name="Chiriac C."/>
            <person name="Salcher M."/>
            <person name="Ghai R."/>
            <person name="Kavagutti S V."/>
        </authorList>
    </citation>
    <scope>NUCLEOTIDE SEQUENCE</scope>
</reference>
<dbReference type="GO" id="GO:0004152">
    <property type="term" value="F:dihydroorotate dehydrogenase activity"/>
    <property type="evidence" value="ECO:0007669"/>
    <property type="project" value="InterPro"/>
</dbReference>
<evidence type="ECO:0000256" key="5">
    <source>
        <dbReference type="ARBA" id="ARBA00022490"/>
    </source>
</evidence>
<evidence type="ECO:0000256" key="3">
    <source>
        <dbReference type="ARBA" id="ARBA00004725"/>
    </source>
</evidence>
<comment type="similarity">
    <text evidence="4">Belongs to the dihydroorotate dehydrogenase family. Type 1 subfamily.</text>
</comment>
<proteinExistence type="inferred from homology"/>
<evidence type="ECO:0000256" key="9">
    <source>
        <dbReference type="ARBA" id="ARBA00023002"/>
    </source>
</evidence>
<keyword evidence="7" id="KW-0288">FMN</keyword>
<organism evidence="11">
    <name type="scientific">freshwater metagenome</name>
    <dbReference type="NCBI Taxonomy" id="449393"/>
    <lineage>
        <taxon>unclassified sequences</taxon>
        <taxon>metagenomes</taxon>
        <taxon>ecological metagenomes</taxon>
    </lineage>
</organism>
<dbReference type="InterPro" id="IPR013785">
    <property type="entry name" value="Aldolase_TIM"/>
</dbReference>
<keyword evidence="5" id="KW-0963">Cytoplasm</keyword>
<evidence type="ECO:0000259" key="10">
    <source>
        <dbReference type="Pfam" id="PF01180"/>
    </source>
</evidence>
<name>A0A6J6K498_9ZZZZ</name>
<keyword evidence="8" id="KW-0665">Pyrimidine biosynthesis</keyword>
<dbReference type="EMBL" id="CAFBOT010000032">
    <property type="protein sequence ID" value="CAB4984496.1"/>
    <property type="molecule type" value="Genomic_DNA"/>
</dbReference>
<dbReference type="InterPro" id="IPR005720">
    <property type="entry name" value="Dihydroorotate_DH_cat"/>
</dbReference>
<dbReference type="Gene3D" id="3.20.20.70">
    <property type="entry name" value="Aldolase class I"/>
    <property type="match status" value="1"/>
</dbReference>
<sequence>MKRQTQFDHSVRVDDVMFKSPILLASGTAGHADELDPYVPLREIGAIVVKSMSSFEWAGNKAPRLRPTNAGMLNAVGLQGMGVAHWIEHDLPRLKKVGATIVASIWGFSIDDYQSAATLLSEVSADLAAVEINLSCPNIGSSSNSANSRHGIFAHDENLSAEIVRACAVAKTPLWAKLSPNTDRVVDVASAVEEAGCKAVTLINTALGLAIDVESGLPGLGNGGGGLSGNGIHPIAVRTIFDVRTRLPRLPIIGVGGISRGEDAVEMMMAGASCVQVGTATFADPRAALRIDREMRQWASRHGVNNWSEVVNAAHKGGLATKQR</sequence>
<dbReference type="HAMAP" id="MF_00224">
    <property type="entry name" value="DHO_dh_type1"/>
    <property type="match status" value="1"/>
</dbReference>
<dbReference type="Pfam" id="PF01180">
    <property type="entry name" value="DHO_dh"/>
    <property type="match status" value="1"/>
</dbReference>
<evidence type="ECO:0000256" key="2">
    <source>
        <dbReference type="ARBA" id="ARBA00004496"/>
    </source>
</evidence>
<evidence type="ECO:0000313" key="13">
    <source>
        <dbReference type="EMBL" id="CAB4984496.1"/>
    </source>
</evidence>
<comment type="subcellular location">
    <subcellularLocation>
        <location evidence="2">Cytoplasm</location>
    </subcellularLocation>
</comment>
<protein>
    <submittedName>
        <fullName evidence="11">Unannotated protein</fullName>
    </submittedName>
</protein>
<dbReference type="EMBL" id="CAEZWH010000003">
    <property type="protein sequence ID" value="CAB4643195.1"/>
    <property type="molecule type" value="Genomic_DNA"/>
</dbReference>
<evidence type="ECO:0000313" key="11">
    <source>
        <dbReference type="EMBL" id="CAB4643195.1"/>
    </source>
</evidence>
<dbReference type="InterPro" id="IPR050074">
    <property type="entry name" value="DHO_dehydrogenase"/>
</dbReference>
<dbReference type="GO" id="GO:0044205">
    <property type="term" value="P:'de novo' UMP biosynthetic process"/>
    <property type="evidence" value="ECO:0007669"/>
    <property type="project" value="UniProtKB-UniPathway"/>
</dbReference>
<dbReference type="SUPFAM" id="SSF51395">
    <property type="entry name" value="FMN-linked oxidoreductases"/>
    <property type="match status" value="1"/>
</dbReference>
<dbReference type="AlphaFoldDB" id="A0A6J6K498"/>
<dbReference type="UniPathway" id="UPA00070"/>
<keyword evidence="9" id="KW-0560">Oxidoreductase</keyword>
<dbReference type="PANTHER" id="PTHR48109">
    <property type="entry name" value="DIHYDROOROTATE DEHYDROGENASE (QUINONE), MITOCHONDRIAL-RELATED"/>
    <property type="match status" value="1"/>
</dbReference>
<dbReference type="PIRSF" id="PIRSF000164">
    <property type="entry name" value="DHO_oxidase"/>
    <property type="match status" value="1"/>
</dbReference>
<evidence type="ECO:0000313" key="12">
    <source>
        <dbReference type="EMBL" id="CAB4712455.1"/>
    </source>
</evidence>
<dbReference type="InterPro" id="IPR024920">
    <property type="entry name" value="Dihydroorotate_DH_1"/>
</dbReference>
<evidence type="ECO:0000256" key="1">
    <source>
        <dbReference type="ARBA" id="ARBA00001917"/>
    </source>
</evidence>
<feature type="domain" description="Dihydroorotate dehydrogenase catalytic" evidence="10">
    <location>
        <begin position="11"/>
        <end position="296"/>
    </location>
</feature>
<dbReference type="PANTHER" id="PTHR48109:SF1">
    <property type="entry name" value="DIHYDROOROTATE DEHYDROGENASE (FUMARATE)"/>
    <property type="match status" value="1"/>
</dbReference>
<evidence type="ECO:0000256" key="6">
    <source>
        <dbReference type="ARBA" id="ARBA00022630"/>
    </source>
</evidence>
<dbReference type="NCBIfam" id="NF005574">
    <property type="entry name" value="PRK07259.1"/>
    <property type="match status" value="1"/>
</dbReference>
<evidence type="ECO:0000256" key="7">
    <source>
        <dbReference type="ARBA" id="ARBA00022643"/>
    </source>
</evidence>